<dbReference type="GO" id="GO:0005524">
    <property type="term" value="F:ATP binding"/>
    <property type="evidence" value="ECO:0007669"/>
    <property type="project" value="UniProtKB-KW"/>
</dbReference>
<dbReference type="GO" id="GO:0140662">
    <property type="term" value="F:ATP-dependent protein folding chaperone"/>
    <property type="evidence" value="ECO:0007669"/>
    <property type="project" value="InterPro"/>
</dbReference>
<proteinExistence type="inferred from homology"/>
<sequence length="621" mass="68664">MANQGEGPAIGIDLGTTYSCVAVWQHERVEIIVNDQGNRTTPSYVAFTPEERLIGDAAKNQVARNPTNSVFDAKRLIGRRFSDPLVQSDINLWPFQVVQGPCDDKPMIVVNFKGEEKHFAAEEISSMVLKKMREMAEAYLGTTVKNAVVTVPAYFNDSQRKATQDAGGIAGLNVLRIINEPTAAAIAYGLDKNSSIIGKRNVLIFDLGGGTADVSLLTIEMGVFEVKAVAGDTHLGGEDFDNRMVKHFVEVFKRKHKLDISGNPRALRRLRTACEKAKRILSSAIETSIEVDSLYNGIDFFSTITRAKFAELNMDLFRKCIDIVEKCLTDAKMDKSCVHDVVVTGGSCRIPKVQQLLQDCFDGKELCQSINPDESVAYGAAVQAALLTGIGNEKLGDIILLDVTPLSLGILVGSTADMSVLIPRNTAIPTQQEGNYTTMSDNQTSILFSVYEGERARTCDNNLLGQFNLHGIPPAPRGDAKVKVCFEIDTNGILNVSAKERTTGVKSQITITNDKSRLSYKDIERMVRDAKRYKAEDDAHRKKVKAKEALENYAYNMRNTVNDEKISSKLTSAVEKKIKDAIEEVILWLDDPELVDAEQFEDKLVWLESICNPIRSYGNQY</sequence>
<accession>A0A2N9IR43</accession>
<dbReference type="PANTHER" id="PTHR19375">
    <property type="entry name" value="HEAT SHOCK PROTEIN 70KDA"/>
    <property type="match status" value="1"/>
</dbReference>
<dbReference type="Gene3D" id="1.20.1270.10">
    <property type="match status" value="1"/>
</dbReference>
<dbReference type="Gene3D" id="2.60.34.10">
    <property type="entry name" value="Substrate Binding Domain Of DNAk, Chain A, domain 1"/>
    <property type="match status" value="1"/>
</dbReference>
<dbReference type="Gene3D" id="3.90.640.10">
    <property type="entry name" value="Actin, Chain A, domain 4"/>
    <property type="match status" value="1"/>
</dbReference>
<reference evidence="4" key="1">
    <citation type="submission" date="2018-02" db="EMBL/GenBank/DDBJ databases">
        <authorList>
            <person name="Cohen D.B."/>
            <person name="Kent A.D."/>
        </authorList>
    </citation>
    <scope>NUCLEOTIDE SEQUENCE</scope>
</reference>
<name>A0A2N9IR43_FAGSY</name>
<dbReference type="InterPro" id="IPR043129">
    <property type="entry name" value="ATPase_NBD"/>
</dbReference>
<dbReference type="SUPFAM" id="SSF53067">
    <property type="entry name" value="Actin-like ATPase domain"/>
    <property type="match status" value="2"/>
</dbReference>
<dbReference type="InterPro" id="IPR013126">
    <property type="entry name" value="Hsp_70_fam"/>
</dbReference>
<dbReference type="FunFam" id="3.30.420.40:FF:000026">
    <property type="entry name" value="Heat shock protein 70"/>
    <property type="match status" value="1"/>
</dbReference>
<keyword evidence="2 3" id="KW-0067">ATP-binding</keyword>
<dbReference type="InterPro" id="IPR029048">
    <property type="entry name" value="HSP70_C_sf"/>
</dbReference>
<dbReference type="Gene3D" id="3.30.30.30">
    <property type="match status" value="1"/>
</dbReference>
<evidence type="ECO:0000256" key="3">
    <source>
        <dbReference type="RuleBase" id="RU003322"/>
    </source>
</evidence>
<dbReference type="Pfam" id="PF00012">
    <property type="entry name" value="HSP70"/>
    <property type="match status" value="1"/>
</dbReference>
<evidence type="ECO:0000256" key="1">
    <source>
        <dbReference type="ARBA" id="ARBA00022741"/>
    </source>
</evidence>
<dbReference type="SUPFAM" id="SSF100920">
    <property type="entry name" value="Heat shock protein 70kD (HSP70), peptide-binding domain"/>
    <property type="match status" value="1"/>
</dbReference>
<dbReference type="NCBIfam" id="NF001413">
    <property type="entry name" value="PRK00290.1"/>
    <property type="match status" value="1"/>
</dbReference>
<evidence type="ECO:0000313" key="4">
    <source>
        <dbReference type="EMBL" id="SPD26774.1"/>
    </source>
</evidence>
<comment type="similarity">
    <text evidence="3">Belongs to the heat shock protein 70 family.</text>
</comment>
<gene>
    <name evidence="4" type="ORF">FSB_LOCUS54656</name>
</gene>
<dbReference type="AlphaFoldDB" id="A0A2N9IR43"/>
<dbReference type="SUPFAM" id="SSF100934">
    <property type="entry name" value="Heat shock protein 70kD (HSP70), C-terminal subdomain"/>
    <property type="match status" value="1"/>
</dbReference>
<keyword evidence="1 3" id="KW-0547">Nucleotide-binding</keyword>
<dbReference type="FunFam" id="2.60.34.10:FF:000002">
    <property type="entry name" value="Heat shock 70 kDa"/>
    <property type="match status" value="1"/>
</dbReference>
<dbReference type="CDD" id="cd10233">
    <property type="entry name" value="ASKHA_NBD_HSP70_HSPA1"/>
    <property type="match status" value="1"/>
</dbReference>
<dbReference type="PRINTS" id="PR00301">
    <property type="entry name" value="HEATSHOCK70"/>
</dbReference>
<dbReference type="PROSITE" id="PS00297">
    <property type="entry name" value="HSP70_1"/>
    <property type="match status" value="1"/>
</dbReference>
<dbReference type="FunFam" id="3.90.640.10:FF:000002">
    <property type="entry name" value="Heat shock 70 kDa"/>
    <property type="match status" value="1"/>
</dbReference>
<organism evidence="4">
    <name type="scientific">Fagus sylvatica</name>
    <name type="common">Beechnut</name>
    <dbReference type="NCBI Taxonomy" id="28930"/>
    <lineage>
        <taxon>Eukaryota</taxon>
        <taxon>Viridiplantae</taxon>
        <taxon>Streptophyta</taxon>
        <taxon>Embryophyta</taxon>
        <taxon>Tracheophyta</taxon>
        <taxon>Spermatophyta</taxon>
        <taxon>Magnoliopsida</taxon>
        <taxon>eudicotyledons</taxon>
        <taxon>Gunneridae</taxon>
        <taxon>Pentapetalae</taxon>
        <taxon>rosids</taxon>
        <taxon>fabids</taxon>
        <taxon>Fagales</taxon>
        <taxon>Fagaceae</taxon>
        <taxon>Fagus</taxon>
    </lineage>
</organism>
<dbReference type="EMBL" id="OIVN01006164">
    <property type="protein sequence ID" value="SPD26774.1"/>
    <property type="molecule type" value="Genomic_DNA"/>
</dbReference>
<dbReference type="Gene3D" id="3.30.420.40">
    <property type="match status" value="2"/>
</dbReference>
<dbReference type="FunFam" id="3.30.30.30:FF:000001">
    <property type="entry name" value="heat shock 70 kDa protein-like"/>
    <property type="match status" value="1"/>
</dbReference>
<evidence type="ECO:0000256" key="2">
    <source>
        <dbReference type="ARBA" id="ARBA00022840"/>
    </source>
</evidence>
<dbReference type="PROSITE" id="PS00329">
    <property type="entry name" value="HSP70_2"/>
    <property type="match status" value="1"/>
</dbReference>
<dbReference type="InterPro" id="IPR029047">
    <property type="entry name" value="HSP70_peptide-bd_sf"/>
</dbReference>
<dbReference type="InterPro" id="IPR018181">
    <property type="entry name" value="Heat_shock_70_CS"/>
</dbReference>
<protein>
    <submittedName>
        <fullName evidence="4">Uncharacterized protein</fullName>
    </submittedName>
</protein>